<gene>
    <name evidence="2" type="primary">Contig3451.g3696</name>
    <name evidence="2" type="ORF">STYLEM_10276</name>
</gene>
<sequence>MGIVIALILSAYLLIRFTRMKRKYRLRKALQNADTNRVQGAIVNQFNPYDQIPDSFDEQYGIPIQSSATSEVMEGNNQNQYAFDPKNL</sequence>
<dbReference type="AlphaFoldDB" id="A0A078AKC5"/>
<feature type="region of interest" description="Disordered" evidence="1">
    <location>
        <begin position="68"/>
        <end position="88"/>
    </location>
</feature>
<evidence type="ECO:0000313" key="2">
    <source>
        <dbReference type="EMBL" id="CDW81263.1"/>
    </source>
</evidence>
<keyword evidence="3" id="KW-1185">Reference proteome</keyword>
<reference evidence="2 3" key="1">
    <citation type="submission" date="2014-06" db="EMBL/GenBank/DDBJ databases">
        <authorList>
            <person name="Swart Estienne"/>
        </authorList>
    </citation>
    <scope>NUCLEOTIDE SEQUENCE [LARGE SCALE GENOMIC DNA]</scope>
    <source>
        <strain evidence="2 3">130c</strain>
    </source>
</reference>
<organism evidence="2 3">
    <name type="scientific">Stylonychia lemnae</name>
    <name type="common">Ciliate</name>
    <dbReference type="NCBI Taxonomy" id="5949"/>
    <lineage>
        <taxon>Eukaryota</taxon>
        <taxon>Sar</taxon>
        <taxon>Alveolata</taxon>
        <taxon>Ciliophora</taxon>
        <taxon>Intramacronucleata</taxon>
        <taxon>Spirotrichea</taxon>
        <taxon>Stichotrichia</taxon>
        <taxon>Sporadotrichida</taxon>
        <taxon>Oxytrichidae</taxon>
        <taxon>Stylonychinae</taxon>
        <taxon>Stylonychia</taxon>
    </lineage>
</organism>
<name>A0A078AKC5_STYLE</name>
<protein>
    <submittedName>
        <fullName evidence="2">Uncharacterized protein</fullName>
    </submittedName>
</protein>
<dbReference type="InParanoid" id="A0A078AKC5"/>
<proteinExistence type="predicted"/>
<evidence type="ECO:0000256" key="1">
    <source>
        <dbReference type="SAM" id="MobiDB-lite"/>
    </source>
</evidence>
<evidence type="ECO:0000313" key="3">
    <source>
        <dbReference type="Proteomes" id="UP000039865"/>
    </source>
</evidence>
<accession>A0A078AKC5</accession>
<dbReference type="Proteomes" id="UP000039865">
    <property type="component" value="Unassembled WGS sequence"/>
</dbReference>
<feature type="compositionally biased region" description="Polar residues" evidence="1">
    <location>
        <begin position="68"/>
        <end position="81"/>
    </location>
</feature>
<dbReference type="EMBL" id="CCKQ01009753">
    <property type="protein sequence ID" value="CDW81263.1"/>
    <property type="molecule type" value="Genomic_DNA"/>
</dbReference>